<evidence type="ECO:0000256" key="2">
    <source>
        <dbReference type="ARBA" id="ARBA00022823"/>
    </source>
</evidence>
<dbReference type="SUPFAM" id="SSF51230">
    <property type="entry name" value="Single hybrid motif"/>
    <property type="match status" value="1"/>
</dbReference>
<protein>
    <submittedName>
        <fullName evidence="8">Pyruvate dehydrogenase protein X component like</fullName>
    </submittedName>
</protein>
<feature type="region of interest" description="Disordered" evidence="4">
    <location>
        <begin position="120"/>
        <end position="170"/>
    </location>
</feature>
<dbReference type="InterPro" id="IPR045257">
    <property type="entry name" value="E2/Pdx1"/>
</dbReference>
<dbReference type="GO" id="GO:0045254">
    <property type="term" value="C:pyruvate dehydrogenase complex"/>
    <property type="evidence" value="ECO:0007669"/>
    <property type="project" value="InterPro"/>
</dbReference>
<reference evidence="8" key="2">
    <citation type="journal article" date="2021" name="Mol. Plant Pathol.">
        <title>A 20-kb lineage-specific genomic region tames virulence in pathogenic amphidiploid Verticillium longisporum.</title>
        <authorList>
            <person name="Harting R."/>
            <person name="Starke J."/>
            <person name="Kusch H."/>
            <person name="Poggeler S."/>
            <person name="Maurus I."/>
            <person name="Schluter R."/>
            <person name="Landesfeind M."/>
            <person name="Bulla I."/>
            <person name="Nowrousian M."/>
            <person name="de Jonge R."/>
            <person name="Stahlhut G."/>
            <person name="Hoff K.J."/>
            <person name="Asshauer K.P."/>
            <person name="Thurmer A."/>
            <person name="Stanke M."/>
            <person name="Daniel R."/>
            <person name="Morgenstern B."/>
            <person name="Thomma B.P.H.J."/>
            <person name="Kronstad J.W."/>
            <person name="Braus-Stromeyer S.A."/>
            <person name="Braus G.H."/>
        </authorList>
    </citation>
    <scope>NUCLEOTIDE SEQUENCE</scope>
    <source>
        <strain evidence="8">Vl32</strain>
    </source>
</reference>
<dbReference type="InterPro" id="IPR011053">
    <property type="entry name" value="Single_hybrid_motif"/>
</dbReference>
<dbReference type="InterPro" id="IPR000089">
    <property type="entry name" value="Biotin_lipoyl"/>
</dbReference>
<dbReference type="EMBL" id="CVQH01022861">
    <property type="protein sequence ID" value="CRK34156.1"/>
    <property type="molecule type" value="Genomic_DNA"/>
</dbReference>
<dbReference type="InterPro" id="IPR003016">
    <property type="entry name" value="2-oxoA_DH_lipoyl-BS"/>
</dbReference>
<evidence type="ECO:0000313" key="7">
    <source>
        <dbReference type="EMBL" id="CRK34156.1"/>
    </source>
</evidence>
<feature type="region of interest" description="Disordered" evidence="4">
    <location>
        <begin position="245"/>
        <end position="268"/>
    </location>
</feature>
<evidence type="ECO:0000256" key="4">
    <source>
        <dbReference type="SAM" id="MobiDB-lite"/>
    </source>
</evidence>
<dbReference type="OrthoDB" id="202158at2759"/>
<dbReference type="InterPro" id="IPR004167">
    <property type="entry name" value="PSBD"/>
</dbReference>
<dbReference type="PROSITE" id="PS50968">
    <property type="entry name" value="BIOTINYL_LIPOYL"/>
    <property type="match status" value="1"/>
</dbReference>
<dbReference type="SUPFAM" id="SSF47005">
    <property type="entry name" value="Peripheral subunit-binding domain of 2-oxo acid dehydrogenase complex"/>
    <property type="match status" value="1"/>
</dbReference>
<keyword evidence="3" id="KW-0809">Transit peptide</keyword>
<accession>A0A0G4MIS1</accession>
<dbReference type="PROSITE" id="PS00189">
    <property type="entry name" value="LIPOYL"/>
    <property type="match status" value="1"/>
</dbReference>
<dbReference type="EMBL" id="JAEMWZ010000082">
    <property type="protein sequence ID" value="KAG7137761.1"/>
    <property type="molecule type" value="Genomic_DNA"/>
</dbReference>
<dbReference type="STRING" id="100787.A0A0G4MIS1"/>
<keyword evidence="2" id="KW-0450">Lipoyl</keyword>
<proteinExistence type="inferred from homology"/>
<dbReference type="Proteomes" id="UP000689129">
    <property type="component" value="Unassembled WGS sequence"/>
</dbReference>
<dbReference type="InterPro" id="IPR036625">
    <property type="entry name" value="E3-bd_dom_sf"/>
</dbReference>
<dbReference type="AlphaFoldDB" id="A0A0G4MIS1"/>
<dbReference type="CDD" id="cd06849">
    <property type="entry name" value="lipoyl_domain"/>
    <property type="match status" value="1"/>
</dbReference>
<gene>
    <name evidence="7" type="ORF">BN1708_006299</name>
    <name evidence="8" type="ORF">HYQ45_004955</name>
</gene>
<evidence type="ECO:0000256" key="3">
    <source>
        <dbReference type="ARBA" id="ARBA00022946"/>
    </source>
</evidence>
<dbReference type="Proteomes" id="UP000044602">
    <property type="component" value="Unassembled WGS sequence"/>
</dbReference>
<keyword evidence="9" id="KW-1185">Reference proteome</keyword>
<dbReference type="Gene3D" id="4.10.320.10">
    <property type="entry name" value="E3-binding domain"/>
    <property type="match status" value="1"/>
</dbReference>
<dbReference type="GO" id="GO:0006086">
    <property type="term" value="P:pyruvate decarboxylation to acetyl-CoA"/>
    <property type="evidence" value="ECO:0007669"/>
    <property type="project" value="InterPro"/>
</dbReference>
<sequence length="438" mass="46538">MASLATACRLSARIVRRAPAETAIRGFRSSARCAAAQNFTMPALSPTMTEGNIATWKVKEGDSFSAGDVLLEIETDKATMDVEAQDDGIVFKIMSGDGSKAVQVGTRIAVLAEAGDDVSQLEVPADESAAGKKPQPEEKKKEEKLEANADEQDRRGSPAEKNTADGKVHKQKYPLLPSVQSLVHQHGIDANTLSSITPTGPQGRLLKGDILAHLGTINRDTPAKITERFAKLSVLDLSNIKVAEKAPNATPTTGPKPAPEPATPAPPAKTQVALPISLAHVAEAQRRIQDTLGVFMPVSTFIARAADVANDDLPPAPRKPTASDLFNQVLGLDTVRQSAHATRGLYLPQISALPKPTFLAPRPSRRQPDIIDVLAGGRGAARTKVAPKPAAAAAREGVNTSGRNLFTLVVPRGDEKRAAVFLERIKVILENEPGRLVL</sequence>
<feature type="domain" description="Peripheral subunit-binding (PSBD)" evidence="6">
    <location>
        <begin position="174"/>
        <end position="214"/>
    </location>
</feature>
<keyword evidence="8" id="KW-0670">Pyruvate</keyword>
<comment type="similarity">
    <text evidence="1">Belongs to the 2-oxoacid dehydrogenase family.</text>
</comment>
<evidence type="ECO:0000259" key="6">
    <source>
        <dbReference type="PROSITE" id="PS51826"/>
    </source>
</evidence>
<dbReference type="FunFam" id="2.40.50.100:FF:000010">
    <property type="entry name" value="Acetyltransferase component of pyruvate dehydrogenase complex"/>
    <property type="match status" value="1"/>
</dbReference>
<reference evidence="7 9" key="1">
    <citation type="submission" date="2015-05" db="EMBL/GenBank/DDBJ databases">
        <authorList>
            <person name="Wang D.B."/>
            <person name="Wang M."/>
        </authorList>
    </citation>
    <scope>NUCLEOTIDE SEQUENCE [LARGE SCALE GENOMIC DNA]</scope>
    <source>
        <strain evidence="7">VL1</strain>
    </source>
</reference>
<evidence type="ECO:0000313" key="8">
    <source>
        <dbReference type="EMBL" id="KAG7137761.1"/>
    </source>
</evidence>
<dbReference type="Gene3D" id="2.40.50.100">
    <property type="match status" value="1"/>
</dbReference>
<dbReference type="Pfam" id="PF02817">
    <property type="entry name" value="E3_binding"/>
    <property type="match status" value="1"/>
</dbReference>
<evidence type="ECO:0000256" key="1">
    <source>
        <dbReference type="ARBA" id="ARBA00007317"/>
    </source>
</evidence>
<name>A0A0G4MIS1_VERLO</name>
<feature type="compositionally biased region" description="Basic and acidic residues" evidence="4">
    <location>
        <begin position="134"/>
        <end position="168"/>
    </location>
</feature>
<dbReference type="PANTHER" id="PTHR23151:SF82">
    <property type="entry name" value="PYRUVATE DEHYDROGENASE COMPLEX PROTEIN X COMPONENT, MITOCHONDRIAL"/>
    <property type="match status" value="1"/>
</dbReference>
<feature type="domain" description="Lipoyl-binding" evidence="5">
    <location>
        <begin position="36"/>
        <end position="112"/>
    </location>
</feature>
<evidence type="ECO:0000259" key="5">
    <source>
        <dbReference type="PROSITE" id="PS50968"/>
    </source>
</evidence>
<dbReference type="PANTHER" id="PTHR23151">
    <property type="entry name" value="DIHYDROLIPOAMIDE ACETYL/SUCCINYL-TRANSFERASE-RELATED"/>
    <property type="match status" value="1"/>
</dbReference>
<evidence type="ECO:0000313" key="9">
    <source>
        <dbReference type="Proteomes" id="UP000044602"/>
    </source>
</evidence>
<organism evidence="7 9">
    <name type="scientific">Verticillium longisporum</name>
    <name type="common">Verticillium dahliae var. longisporum</name>
    <dbReference type="NCBI Taxonomy" id="100787"/>
    <lineage>
        <taxon>Eukaryota</taxon>
        <taxon>Fungi</taxon>
        <taxon>Dikarya</taxon>
        <taxon>Ascomycota</taxon>
        <taxon>Pezizomycotina</taxon>
        <taxon>Sordariomycetes</taxon>
        <taxon>Hypocreomycetidae</taxon>
        <taxon>Glomerellales</taxon>
        <taxon>Plectosphaerellaceae</taxon>
        <taxon>Verticillium</taxon>
    </lineage>
</organism>
<dbReference type="GO" id="GO:0004742">
    <property type="term" value="F:dihydrolipoyllysine-residue acetyltransferase activity"/>
    <property type="evidence" value="ECO:0007669"/>
    <property type="project" value="TreeGrafter"/>
</dbReference>
<dbReference type="PROSITE" id="PS51826">
    <property type="entry name" value="PSBD"/>
    <property type="match status" value="1"/>
</dbReference>
<feature type="compositionally biased region" description="Pro residues" evidence="4">
    <location>
        <begin position="254"/>
        <end position="267"/>
    </location>
</feature>
<dbReference type="Pfam" id="PF00364">
    <property type="entry name" value="Biotin_lipoyl"/>
    <property type="match status" value="1"/>
</dbReference>